<dbReference type="Proteomes" id="UP001642360">
    <property type="component" value="Unassembled WGS sequence"/>
</dbReference>
<gene>
    <name evidence="1" type="ORF">ILEXP_LOCUS38620</name>
</gene>
<reference evidence="1 2" key="1">
    <citation type="submission" date="2024-02" db="EMBL/GenBank/DDBJ databases">
        <authorList>
            <person name="Vignale AGUSTIN F."/>
            <person name="Sosa J E."/>
            <person name="Modenutti C."/>
        </authorList>
    </citation>
    <scope>NUCLEOTIDE SEQUENCE [LARGE SCALE GENOMIC DNA]</scope>
</reference>
<keyword evidence="2" id="KW-1185">Reference proteome</keyword>
<protein>
    <submittedName>
        <fullName evidence="1">Uncharacterized protein</fullName>
    </submittedName>
</protein>
<evidence type="ECO:0000313" key="1">
    <source>
        <dbReference type="EMBL" id="CAK9169174.1"/>
    </source>
</evidence>
<name>A0ABC8TI92_9AQUA</name>
<comment type="caution">
    <text evidence="1">The sequence shown here is derived from an EMBL/GenBank/DDBJ whole genome shotgun (WGS) entry which is preliminary data.</text>
</comment>
<accession>A0ABC8TI92</accession>
<dbReference type="EMBL" id="CAUOFW020005258">
    <property type="protein sequence ID" value="CAK9169174.1"/>
    <property type="molecule type" value="Genomic_DNA"/>
</dbReference>
<sequence>MVGSEVAGRGGSDIFGMVGSGGIWVVGKGGNVGIGRVGTVGIAGSGGNVGLGRDGIVGSVGVEICRRWRAPRLIWMLESDKISVKDRMEQRYWEVIMRSGEHAQQAGYDFRIAPVGK</sequence>
<proteinExistence type="predicted"/>
<evidence type="ECO:0000313" key="2">
    <source>
        <dbReference type="Proteomes" id="UP001642360"/>
    </source>
</evidence>
<dbReference type="AlphaFoldDB" id="A0ABC8TI92"/>
<organism evidence="1 2">
    <name type="scientific">Ilex paraguariensis</name>
    <name type="common">yerba mate</name>
    <dbReference type="NCBI Taxonomy" id="185542"/>
    <lineage>
        <taxon>Eukaryota</taxon>
        <taxon>Viridiplantae</taxon>
        <taxon>Streptophyta</taxon>
        <taxon>Embryophyta</taxon>
        <taxon>Tracheophyta</taxon>
        <taxon>Spermatophyta</taxon>
        <taxon>Magnoliopsida</taxon>
        <taxon>eudicotyledons</taxon>
        <taxon>Gunneridae</taxon>
        <taxon>Pentapetalae</taxon>
        <taxon>asterids</taxon>
        <taxon>campanulids</taxon>
        <taxon>Aquifoliales</taxon>
        <taxon>Aquifoliaceae</taxon>
        <taxon>Ilex</taxon>
    </lineage>
</organism>